<sequence length="128" mass="14649">MAMTRGTIDERLTSFMASSAQAAAELDDKIANSHMVQLQALLTRAEGHSQQFVTLTTRLDGLETRSSTRFTELATRWDNRFDRLTREVRDMLHGILPLRPVEAIVARLHRWRIGLALRAFCLFPKIIK</sequence>
<proteinExistence type="predicted"/>
<organism evidence="1 2">
    <name type="scientific">Linum trigynum</name>
    <dbReference type="NCBI Taxonomy" id="586398"/>
    <lineage>
        <taxon>Eukaryota</taxon>
        <taxon>Viridiplantae</taxon>
        <taxon>Streptophyta</taxon>
        <taxon>Embryophyta</taxon>
        <taxon>Tracheophyta</taxon>
        <taxon>Spermatophyta</taxon>
        <taxon>Magnoliopsida</taxon>
        <taxon>eudicotyledons</taxon>
        <taxon>Gunneridae</taxon>
        <taxon>Pentapetalae</taxon>
        <taxon>rosids</taxon>
        <taxon>fabids</taxon>
        <taxon>Malpighiales</taxon>
        <taxon>Linaceae</taxon>
        <taxon>Linum</taxon>
    </lineage>
</organism>
<keyword evidence="2" id="KW-1185">Reference proteome</keyword>
<evidence type="ECO:0000313" key="1">
    <source>
        <dbReference type="EMBL" id="CAL1393253.1"/>
    </source>
</evidence>
<protein>
    <submittedName>
        <fullName evidence="1">Uncharacterized protein</fullName>
    </submittedName>
</protein>
<reference evidence="1 2" key="1">
    <citation type="submission" date="2024-04" db="EMBL/GenBank/DDBJ databases">
        <authorList>
            <person name="Fracassetti M."/>
        </authorList>
    </citation>
    <scope>NUCLEOTIDE SEQUENCE [LARGE SCALE GENOMIC DNA]</scope>
</reference>
<dbReference type="Proteomes" id="UP001497516">
    <property type="component" value="Chromosome 6"/>
</dbReference>
<accession>A0AAV2F5K9</accession>
<dbReference type="AlphaFoldDB" id="A0AAV2F5K9"/>
<dbReference type="EMBL" id="OZ034819">
    <property type="protein sequence ID" value="CAL1393253.1"/>
    <property type="molecule type" value="Genomic_DNA"/>
</dbReference>
<gene>
    <name evidence="1" type="ORF">LTRI10_LOCUS33845</name>
</gene>
<name>A0AAV2F5K9_9ROSI</name>
<evidence type="ECO:0000313" key="2">
    <source>
        <dbReference type="Proteomes" id="UP001497516"/>
    </source>
</evidence>